<proteinExistence type="predicted"/>
<sequence>MICPDGSGDPPRKYLVKMITGKDIGYDAYATRIAVYVDNTLVARFDNTRGSALNWQHAVARFTGNAGRRTIRIVTDAADRCQSAR</sequence>
<evidence type="ECO:0000313" key="2">
    <source>
        <dbReference type="Proteomes" id="UP000621455"/>
    </source>
</evidence>
<dbReference type="EMBL" id="WHJG01000028">
    <property type="protein sequence ID" value="NHZ82108.1"/>
    <property type="molecule type" value="Genomic_DNA"/>
</dbReference>
<protein>
    <submittedName>
        <fullName evidence="1">Uncharacterized protein</fullName>
    </submittedName>
</protein>
<comment type="caution">
    <text evidence="1">The sequence shown here is derived from an EMBL/GenBank/DDBJ whole genome shotgun (WGS) entry which is preliminary data.</text>
</comment>
<keyword evidence="2" id="KW-1185">Reference proteome</keyword>
<accession>A0ABX0NCQ3</accession>
<name>A0ABX0NCQ3_9BURK</name>
<reference evidence="1 2" key="1">
    <citation type="submission" date="2019-10" db="EMBL/GenBank/DDBJ databases">
        <title>Taxonomy of Antarctic Massilia spp.: description of Massilia rubra sp. nov., Massilia aquatica sp. nov., Massilia mucilaginosa sp. nov., Massilia frigida sp. nov. isolated from streams, lakes and regoliths.</title>
        <authorList>
            <person name="Holochova P."/>
            <person name="Sedlacek I."/>
            <person name="Kralova S."/>
            <person name="Maslanova I."/>
            <person name="Busse H.-J."/>
            <person name="Stankova E."/>
            <person name="Vrbovska V."/>
            <person name="Kovarovic V."/>
            <person name="Bartak M."/>
            <person name="Svec P."/>
            <person name="Pantucek R."/>
        </authorList>
    </citation>
    <scope>NUCLEOTIDE SEQUENCE [LARGE SCALE GENOMIC DNA]</scope>
    <source>
        <strain evidence="1 2">CCM 8695</strain>
    </source>
</reference>
<evidence type="ECO:0000313" key="1">
    <source>
        <dbReference type="EMBL" id="NHZ82108.1"/>
    </source>
</evidence>
<organism evidence="1 2">
    <name type="scientific">Massilia frigida</name>
    <dbReference type="NCBI Taxonomy" id="2609281"/>
    <lineage>
        <taxon>Bacteria</taxon>
        <taxon>Pseudomonadati</taxon>
        <taxon>Pseudomonadota</taxon>
        <taxon>Betaproteobacteria</taxon>
        <taxon>Burkholderiales</taxon>
        <taxon>Oxalobacteraceae</taxon>
        <taxon>Telluria group</taxon>
        <taxon>Massilia</taxon>
    </lineage>
</organism>
<dbReference type="Proteomes" id="UP000621455">
    <property type="component" value="Unassembled WGS sequence"/>
</dbReference>
<gene>
    <name evidence="1" type="ORF">F2P44_22920</name>
</gene>